<reference evidence="2 3" key="1">
    <citation type="submission" date="2018-08" db="EMBL/GenBank/DDBJ databases">
        <title>Actinomadura jelena sp. nov., a novel Actinomycete isolated from soil in Chad.</title>
        <authorList>
            <person name="Shi L."/>
        </authorList>
    </citation>
    <scope>NUCLEOTIDE SEQUENCE [LARGE SCALE GENOMIC DNA]</scope>
    <source>
        <strain evidence="2 3">NEAU-G17</strain>
    </source>
</reference>
<dbReference type="Gene3D" id="1.10.3300.10">
    <property type="entry name" value="Jann2411-like domain"/>
    <property type="match status" value="1"/>
</dbReference>
<dbReference type="RefSeq" id="WP_117358673.1">
    <property type="nucleotide sequence ID" value="NZ_QURH01000299.1"/>
</dbReference>
<evidence type="ECO:0000259" key="1">
    <source>
        <dbReference type="Pfam" id="PF11706"/>
    </source>
</evidence>
<evidence type="ECO:0000313" key="3">
    <source>
        <dbReference type="Proteomes" id="UP000261811"/>
    </source>
</evidence>
<accession>A0A372JJX7</accession>
<dbReference type="SUPFAM" id="SSF160904">
    <property type="entry name" value="Jann2411-like"/>
    <property type="match status" value="1"/>
</dbReference>
<dbReference type="InterPro" id="IPR010852">
    <property type="entry name" value="ABATE"/>
</dbReference>
<dbReference type="Proteomes" id="UP000261811">
    <property type="component" value="Unassembled WGS sequence"/>
</dbReference>
<organism evidence="2 3">
    <name type="scientific">Actinomadura logoneensis</name>
    <dbReference type="NCBI Taxonomy" id="2293572"/>
    <lineage>
        <taxon>Bacteria</taxon>
        <taxon>Bacillati</taxon>
        <taxon>Actinomycetota</taxon>
        <taxon>Actinomycetes</taxon>
        <taxon>Streptosporangiales</taxon>
        <taxon>Thermomonosporaceae</taxon>
        <taxon>Actinomadura</taxon>
    </lineage>
</organism>
<dbReference type="OrthoDB" id="3531194at2"/>
<dbReference type="InterPro" id="IPR023286">
    <property type="entry name" value="ABATE_dom_sf"/>
</dbReference>
<dbReference type="InterPro" id="IPR021005">
    <property type="entry name" value="Znf_CGNR"/>
</dbReference>
<protein>
    <submittedName>
        <fullName evidence="2">CGNR zinc finger domain-containing protein</fullName>
    </submittedName>
</protein>
<dbReference type="PANTHER" id="PTHR35525">
    <property type="entry name" value="BLL6575 PROTEIN"/>
    <property type="match status" value="1"/>
</dbReference>
<feature type="domain" description="Zinc finger CGNR" evidence="1">
    <location>
        <begin position="127"/>
        <end position="169"/>
    </location>
</feature>
<dbReference type="EMBL" id="QURH01000299">
    <property type="protein sequence ID" value="RFU40229.1"/>
    <property type="molecule type" value="Genomic_DNA"/>
</dbReference>
<keyword evidence="3" id="KW-1185">Reference proteome</keyword>
<name>A0A372JJX7_9ACTN</name>
<gene>
    <name evidence="2" type="ORF">DZF91_18300</name>
</gene>
<comment type="caution">
    <text evidence="2">The sequence shown here is derived from an EMBL/GenBank/DDBJ whole genome shotgun (WGS) entry which is preliminary data.</text>
</comment>
<dbReference type="Pfam" id="PF11706">
    <property type="entry name" value="zf-CGNR"/>
    <property type="match status" value="1"/>
</dbReference>
<sequence>MQFNTYTTAGAIVAAELVNQPSASAAWMSDLLERYKIYRPTLDQAAAEELRDWADGLRLAFETTGAEQAAAVDALFVAADCRPRLVTHDDLPYHLHYAPLDAKVTTRVKALTTAGLAQVIADGAAGRLGCCTREGCDIVFVDTSRNGRRAFCSVRCANAVNVRRHRARRRYGDPVPASGR</sequence>
<proteinExistence type="predicted"/>
<dbReference type="PANTHER" id="PTHR35525:SF3">
    <property type="entry name" value="BLL6575 PROTEIN"/>
    <property type="match status" value="1"/>
</dbReference>
<dbReference type="AlphaFoldDB" id="A0A372JJX7"/>
<evidence type="ECO:0000313" key="2">
    <source>
        <dbReference type="EMBL" id="RFU40229.1"/>
    </source>
</evidence>